<accession>A0AAW8GDD6</accession>
<reference evidence="3" key="1">
    <citation type="submission" date="2023-07" db="EMBL/GenBank/DDBJ databases">
        <title>Functional and genomic diversity of the sorghum phyllosphere microbiome.</title>
        <authorList>
            <person name="Shade A."/>
        </authorList>
    </citation>
    <scope>NUCLEOTIDE SEQUENCE</scope>
    <source>
        <strain evidence="3">SORGH_AS_0908</strain>
    </source>
</reference>
<evidence type="ECO:0000259" key="2">
    <source>
        <dbReference type="Pfam" id="PF00561"/>
    </source>
</evidence>
<evidence type="ECO:0000256" key="1">
    <source>
        <dbReference type="SAM" id="MobiDB-lite"/>
    </source>
</evidence>
<evidence type="ECO:0000313" key="4">
    <source>
        <dbReference type="Proteomes" id="UP001234354"/>
    </source>
</evidence>
<gene>
    <name evidence="3" type="ORF">QE383_001349</name>
</gene>
<dbReference type="InterPro" id="IPR000073">
    <property type="entry name" value="AB_hydrolase_1"/>
</dbReference>
<feature type="domain" description="AB hydrolase-1" evidence="2">
    <location>
        <begin position="40"/>
        <end position="163"/>
    </location>
</feature>
<feature type="region of interest" description="Disordered" evidence="1">
    <location>
        <begin position="269"/>
        <end position="324"/>
    </location>
</feature>
<dbReference type="InterPro" id="IPR029058">
    <property type="entry name" value="AB_hydrolase_fold"/>
</dbReference>
<dbReference type="Pfam" id="PF00561">
    <property type="entry name" value="Abhydrolase_1"/>
    <property type="match status" value="1"/>
</dbReference>
<dbReference type="SUPFAM" id="SSF53474">
    <property type="entry name" value="alpha/beta-Hydrolases"/>
    <property type="match status" value="1"/>
</dbReference>
<sequence length="324" mass="35464">MPAHVYAASSTDDPSFRHAFETVDGVRLHYVTAGPEDAQPLVLLAGYPESWFAWRKVMPLLADRFRLIALDLPGQGDSDKPLDGYDTGTVARRIHGVLERIGVSRYGLAAHDIGAWVGLPYALMFPREVERLALLDAGIPGVTLPDMLPAAPDRAWKTWHFAFHAVADLPEALIAGRERVYLDWFLRRKAANPWSFSDADLDEYVRIFSMPGALRAGLAFYRAVTRSADQNRALIRDTKLTMPVLAVSADQVRSPTWPARCALSPTTCAVRPSRGADTSSPRNSQRRSRGCSKTSSRSADAGARAAGRTRNGEECETASTKASA</sequence>
<evidence type="ECO:0000313" key="3">
    <source>
        <dbReference type="EMBL" id="MDQ1119041.1"/>
    </source>
</evidence>
<feature type="compositionally biased region" description="Low complexity" evidence="1">
    <location>
        <begin position="294"/>
        <end position="309"/>
    </location>
</feature>
<dbReference type="Proteomes" id="UP001234354">
    <property type="component" value="Unassembled WGS sequence"/>
</dbReference>
<protein>
    <submittedName>
        <fullName evidence="3">Pimeloyl-ACP methyl ester carboxylesterase</fullName>
    </submittedName>
</protein>
<comment type="caution">
    <text evidence="3">The sequence shown here is derived from an EMBL/GenBank/DDBJ whole genome shotgun (WGS) entry which is preliminary data.</text>
</comment>
<dbReference type="PANTHER" id="PTHR43329">
    <property type="entry name" value="EPOXIDE HYDROLASE"/>
    <property type="match status" value="1"/>
</dbReference>
<dbReference type="RefSeq" id="WP_306991939.1">
    <property type="nucleotide sequence ID" value="NZ_JAUTBB010000001.1"/>
</dbReference>
<dbReference type="Gene3D" id="3.40.50.1820">
    <property type="entry name" value="alpha/beta hydrolase"/>
    <property type="match status" value="1"/>
</dbReference>
<dbReference type="EMBL" id="JAUTBB010000001">
    <property type="protein sequence ID" value="MDQ1119041.1"/>
    <property type="molecule type" value="Genomic_DNA"/>
</dbReference>
<name>A0AAW8GDD6_9GAMM</name>
<dbReference type="AlphaFoldDB" id="A0AAW8GDD6"/>
<proteinExistence type="predicted"/>
<organism evidence="3 4">
    <name type="scientific">Pseudoxanthomonas winnipegensis</name>
    <dbReference type="NCBI Taxonomy" id="2480810"/>
    <lineage>
        <taxon>Bacteria</taxon>
        <taxon>Pseudomonadati</taxon>
        <taxon>Pseudomonadota</taxon>
        <taxon>Gammaproteobacteria</taxon>
        <taxon>Lysobacterales</taxon>
        <taxon>Lysobacteraceae</taxon>
        <taxon>Pseudoxanthomonas</taxon>
    </lineage>
</organism>